<evidence type="ECO:0000256" key="3">
    <source>
        <dbReference type="RuleBase" id="RU362132"/>
    </source>
</evidence>
<sequence length="563" mass="60286">MHHAHTQTPVMVEAADILLRQLRRQGIDFLFANGGTDFPPIVEAYSRAENDGTDLPRPMVVPHENAAVAMAHGVWLATGRMQAVMVHVNVGTANTINAVMDASREQVPLLVLAGRSPFSEKGRHGTRTRYIHWAQEMFDQAGMIREAVKWDYELHLPEQTADVVARACEVAESTPKGPVYLTLPRDVLAAPSIEPDTVPPRPPVRAGAPHAEHVAAMSEALSAAERPVIVTANAGRSALAFELLSTLAERHAIPVANLHQRFVSIASDHPMNAGHDPAPHVREADVVVVLDCDVPWIPNFTNPPEGCKVFHVGEDPVFARYPMRSFPSDISIAAEPAMVLSALLEAMVPDEAMISKRRERLTPKIAASRKALAAKAEPKDALTPEYVSRVIGELAGPEAVIVNEYPLRVEHCERTLPGTYYGLSPAGGLGWGLGAALGIKLASPEKTVIATLGDGAYIFANPTACHWAAEAHGIPVLTIIFNNALHGAVRNATMAMYPQGAAAKSAGRMLADLSPSPAFECLAGAEGHGERVETVDGLKPALERALAAVAEGRQALVNVVVDY</sequence>
<dbReference type="Proteomes" id="UP001139035">
    <property type="component" value="Unassembled WGS sequence"/>
</dbReference>
<dbReference type="Pfam" id="PF00205">
    <property type="entry name" value="TPP_enzyme_M"/>
    <property type="match status" value="1"/>
</dbReference>
<dbReference type="GO" id="GO:0005948">
    <property type="term" value="C:acetolactate synthase complex"/>
    <property type="evidence" value="ECO:0007669"/>
    <property type="project" value="TreeGrafter"/>
</dbReference>
<evidence type="ECO:0000259" key="6">
    <source>
        <dbReference type="Pfam" id="PF02776"/>
    </source>
</evidence>
<dbReference type="GO" id="GO:0030976">
    <property type="term" value="F:thiamine pyrophosphate binding"/>
    <property type="evidence" value="ECO:0007669"/>
    <property type="project" value="InterPro"/>
</dbReference>
<feature type="domain" description="Thiamine pyrophosphate enzyme TPP-binding" evidence="5">
    <location>
        <begin position="414"/>
        <end position="559"/>
    </location>
</feature>
<protein>
    <submittedName>
        <fullName evidence="7">Thiamine pyrophosphate-requiring protein</fullName>
    </submittedName>
</protein>
<dbReference type="AlphaFoldDB" id="A0A9X1P1C2"/>
<dbReference type="PANTHER" id="PTHR18968:SF13">
    <property type="entry name" value="ACETOLACTATE SYNTHASE CATALYTIC SUBUNIT, MITOCHONDRIAL"/>
    <property type="match status" value="1"/>
</dbReference>
<feature type="domain" description="Thiamine pyrophosphate enzyme N-terminal TPP-binding" evidence="6">
    <location>
        <begin position="14"/>
        <end position="141"/>
    </location>
</feature>
<dbReference type="InterPro" id="IPR029061">
    <property type="entry name" value="THDP-binding"/>
</dbReference>
<reference evidence="7" key="1">
    <citation type="submission" date="2022-01" db="EMBL/GenBank/DDBJ databases">
        <title>Jiella avicenniae sp. nov., a novel endophytic bacterium isolated from bark of Avicennia marina.</title>
        <authorList>
            <person name="Tuo L."/>
        </authorList>
    </citation>
    <scope>NUCLEOTIDE SEQUENCE</scope>
    <source>
        <strain evidence="7">CBK1P-4</strain>
    </source>
</reference>
<gene>
    <name evidence="7" type="ORF">LZD57_05955</name>
</gene>
<keyword evidence="2 3" id="KW-0786">Thiamine pyrophosphate</keyword>
<evidence type="ECO:0000313" key="7">
    <source>
        <dbReference type="EMBL" id="MCE7027528.1"/>
    </source>
</evidence>
<evidence type="ECO:0000256" key="1">
    <source>
        <dbReference type="ARBA" id="ARBA00007812"/>
    </source>
</evidence>
<dbReference type="Gene3D" id="3.40.50.970">
    <property type="match status" value="2"/>
</dbReference>
<name>A0A9X1P1C2_9HYPH</name>
<feature type="domain" description="Thiamine pyrophosphate enzyme central" evidence="4">
    <location>
        <begin position="215"/>
        <end position="343"/>
    </location>
</feature>
<dbReference type="GO" id="GO:0050660">
    <property type="term" value="F:flavin adenine dinucleotide binding"/>
    <property type="evidence" value="ECO:0007669"/>
    <property type="project" value="TreeGrafter"/>
</dbReference>
<dbReference type="Gene3D" id="3.40.50.1220">
    <property type="entry name" value="TPP-binding domain"/>
    <property type="match status" value="1"/>
</dbReference>
<dbReference type="GO" id="GO:0009097">
    <property type="term" value="P:isoleucine biosynthetic process"/>
    <property type="evidence" value="ECO:0007669"/>
    <property type="project" value="TreeGrafter"/>
</dbReference>
<dbReference type="SUPFAM" id="SSF52467">
    <property type="entry name" value="DHS-like NAD/FAD-binding domain"/>
    <property type="match status" value="1"/>
</dbReference>
<evidence type="ECO:0000259" key="4">
    <source>
        <dbReference type="Pfam" id="PF00205"/>
    </source>
</evidence>
<dbReference type="NCBIfam" id="NF006203">
    <property type="entry name" value="PRK08327.1"/>
    <property type="match status" value="1"/>
</dbReference>
<evidence type="ECO:0000259" key="5">
    <source>
        <dbReference type="Pfam" id="PF02775"/>
    </source>
</evidence>
<dbReference type="GO" id="GO:0003984">
    <property type="term" value="F:acetolactate synthase activity"/>
    <property type="evidence" value="ECO:0007669"/>
    <property type="project" value="TreeGrafter"/>
</dbReference>
<evidence type="ECO:0000256" key="2">
    <source>
        <dbReference type="ARBA" id="ARBA00023052"/>
    </source>
</evidence>
<comment type="caution">
    <text evidence="7">The sequence shown here is derived from an EMBL/GenBank/DDBJ whole genome shotgun (WGS) entry which is preliminary data.</text>
</comment>
<dbReference type="Pfam" id="PF02776">
    <property type="entry name" value="TPP_enzyme_N"/>
    <property type="match status" value="1"/>
</dbReference>
<dbReference type="InterPro" id="IPR012000">
    <property type="entry name" value="Thiamin_PyroP_enz_cen_dom"/>
</dbReference>
<dbReference type="GO" id="GO:0009099">
    <property type="term" value="P:L-valine biosynthetic process"/>
    <property type="evidence" value="ECO:0007669"/>
    <property type="project" value="TreeGrafter"/>
</dbReference>
<dbReference type="RefSeq" id="WP_233718470.1">
    <property type="nucleotide sequence ID" value="NZ_JAJUWU010000004.1"/>
</dbReference>
<dbReference type="InterPro" id="IPR011766">
    <property type="entry name" value="TPP_enzyme_TPP-bd"/>
</dbReference>
<keyword evidence="8" id="KW-1185">Reference proteome</keyword>
<dbReference type="GO" id="GO:0000287">
    <property type="term" value="F:magnesium ion binding"/>
    <property type="evidence" value="ECO:0007669"/>
    <property type="project" value="InterPro"/>
</dbReference>
<dbReference type="SUPFAM" id="SSF52518">
    <property type="entry name" value="Thiamin diphosphate-binding fold (THDP-binding)"/>
    <property type="match status" value="2"/>
</dbReference>
<organism evidence="7 8">
    <name type="scientific">Jiella avicenniae</name>
    <dbReference type="NCBI Taxonomy" id="2907202"/>
    <lineage>
        <taxon>Bacteria</taxon>
        <taxon>Pseudomonadati</taxon>
        <taxon>Pseudomonadota</taxon>
        <taxon>Alphaproteobacteria</taxon>
        <taxon>Hyphomicrobiales</taxon>
        <taxon>Aurantimonadaceae</taxon>
        <taxon>Jiella</taxon>
    </lineage>
</organism>
<dbReference type="Pfam" id="PF02775">
    <property type="entry name" value="TPP_enzyme_C"/>
    <property type="match status" value="1"/>
</dbReference>
<dbReference type="CDD" id="cd07035">
    <property type="entry name" value="TPP_PYR_POX_like"/>
    <property type="match status" value="1"/>
</dbReference>
<dbReference type="InterPro" id="IPR012001">
    <property type="entry name" value="Thiamin_PyroP_enz_TPP-bd_dom"/>
</dbReference>
<comment type="similarity">
    <text evidence="1 3">Belongs to the TPP enzyme family.</text>
</comment>
<dbReference type="PANTHER" id="PTHR18968">
    <property type="entry name" value="THIAMINE PYROPHOSPHATE ENZYMES"/>
    <property type="match status" value="1"/>
</dbReference>
<dbReference type="EMBL" id="JAJUWU010000004">
    <property type="protein sequence ID" value="MCE7027528.1"/>
    <property type="molecule type" value="Genomic_DNA"/>
</dbReference>
<dbReference type="InterPro" id="IPR029035">
    <property type="entry name" value="DHS-like_NAD/FAD-binding_dom"/>
</dbReference>
<proteinExistence type="inferred from homology"/>
<evidence type="ECO:0000313" key="8">
    <source>
        <dbReference type="Proteomes" id="UP001139035"/>
    </source>
</evidence>
<accession>A0A9X1P1C2</accession>
<dbReference type="InterPro" id="IPR045229">
    <property type="entry name" value="TPP_enz"/>
</dbReference>